<feature type="compositionally biased region" description="Low complexity" evidence="1">
    <location>
        <begin position="653"/>
        <end position="664"/>
    </location>
</feature>
<dbReference type="AlphaFoldDB" id="A0A0X3NSE3"/>
<evidence type="ECO:0000313" key="5">
    <source>
        <dbReference type="Proteomes" id="UP000275846"/>
    </source>
</evidence>
<evidence type="ECO:0000313" key="4">
    <source>
        <dbReference type="EMBL" id="VDL92322.1"/>
    </source>
</evidence>
<keyword evidence="2" id="KW-0812">Transmembrane</keyword>
<dbReference type="WBParaSite" id="SSLN_0000613001-mRNA-1">
    <property type="protein sequence ID" value="SSLN_0000613001-mRNA-1"/>
    <property type="gene ID" value="SSLN_0000613001"/>
</dbReference>
<feature type="transmembrane region" description="Helical" evidence="2">
    <location>
        <begin position="346"/>
        <end position="367"/>
    </location>
</feature>
<name>A0A0X3NSE3_SCHSO</name>
<dbReference type="Proteomes" id="UP000275846">
    <property type="component" value="Unassembled WGS sequence"/>
</dbReference>
<feature type="transmembrane region" description="Helical" evidence="2">
    <location>
        <begin position="90"/>
        <end position="109"/>
    </location>
</feature>
<dbReference type="EMBL" id="GEEE01021175">
    <property type="protein sequence ID" value="JAP42050.1"/>
    <property type="molecule type" value="Transcribed_RNA"/>
</dbReference>
<sequence>MTHLPVGEHWSFSSTAYLLEDSYLFPAMKSNLGSLPAYSSLQSIARFALLSLPMCSFILALINVVGFTKLVASTHPSTTYFQRLHSGNCLIALCILTMMLSGLLWATVLPRLIHFGAELALTGNVSHAQSTGQIFAAQLPAILTTQTTLRIASIWFSVYILTRQLNSLSAAMNCPGCVVDKVPPSPLQPPGNVLDYDGGRSQYLLQPFLRAARSMHHIFRPQKEKFVDPSDFSHTLQELPCCFRCRMTAQRRQFAEMWSDQGGDCVRMPGASTVSASCRHAYFSQFRQLCPALVVSGCIVGFSMILCIPQIWNYRIHLKKLSSYQQLHSQYTWCVTNNAGSSVYEYILAIVGLLLPSFCLLVLLIFFSYRITQMSLSGCQERWLARIPDTFERTFTATTTRLLWETKFVGLVVLLAFIGWLPLTSTNTVHRLSQLISADQQHQQQQQQQQQRWPDLTTWLICELCILTGDFIVQFVILVMLLCESTCVSSYRSSDTVEDFALGLPFNSPPPHGRGKPNVVNDSVRVNSTLQDMESLQVSEFAASSQFSSALHCIPDSGVSSATAYTNNEKMEPSMARTCGIGGYFTSPTPNANNARALVSAEVSISYGSEDCGRSSVCLGGGVCSSLAATTATTANRQYELSRDGCIYPPPTSSTSSSSATSFSGAHETLTSPPPLPPPNYTYGFPSPVFADKKAYEGMKCLGNGVSPPEKLPCFRTTLPPLPPKGEDCEDFIDAGHDVDNSSEESGSRYFDQHGVLVSKL</sequence>
<reference evidence="4 5" key="3">
    <citation type="submission" date="2018-11" db="EMBL/GenBank/DDBJ databases">
        <authorList>
            <consortium name="Pathogen Informatics"/>
        </authorList>
    </citation>
    <scope>NUCLEOTIDE SEQUENCE [LARGE SCALE GENOMIC DNA]</scope>
    <source>
        <strain evidence="4 5">NST_G2</strain>
    </source>
</reference>
<evidence type="ECO:0000313" key="6">
    <source>
        <dbReference type="WBParaSite" id="SSLN_0000613001-mRNA-1"/>
    </source>
</evidence>
<keyword evidence="2" id="KW-0472">Membrane</keyword>
<keyword evidence="2" id="KW-1133">Transmembrane helix</keyword>
<feature type="transmembrane region" description="Helical" evidence="2">
    <location>
        <begin position="47"/>
        <end position="70"/>
    </location>
</feature>
<evidence type="ECO:0000313" key="3">
    <source>
        <dbReference type="EMBL" id="JAP42050.1"/>
    </source>
</evidence>
<protein>
    <submittedName>
        <fullName evidence="6">G_PROTEIN_RECEP_F1_2 domain-containing protein</fullName>
    </submittedName>
</protein>
<gene>
    <name evidence="4" type="ORF">SSLN_LOCUS5937</name>
    <name evidence="3" type="ORF">TR135913</name>
</gene>
<feature type="transmembrane region" description="Helical" evidence="2">
    <location>
        <begin position="289"/>
        <end position="312"/>
    </location>
</feature>
<accession>A0A0X3NSE3</accession>
<evidence type="ECO:0000256" key="1">
    <source>
        <dbReference type="SAM" id="MobiDB-lite"/>
    </source>
</evidence>
<dbReference type="Gene3D" id="1.20.1070.10">
    <property type="entry name" value="Rhodopsin 7-helix transmembrane proteins"/>
    <property type="match status" value="1"/>
</dbReference>
<dbReference type="EMBL" id="UYSU01033470">
    <property type="protein sequence ID" value="VDL92322.1"/>
    <property type="molecule type" value="Genomic_DNA"/>
</dbReference>
<reference evidence="6" key="2">
    <citation type="submission" date="2016-06" db="UniProtKB">
        <authorList>
            <consortium name="WormBaseParasite"/>
        </authorList>
    </citation>
    <scope>IDENTIFICATION</scope>
</reference>
<keyword evidence="5" id="KW-1185">Reference proteome</keyword>
<dbReference type="OrthoDB" id="6246011at2759"/>
<evidence type="ECO:0000256" key="2">
    <source>
        <dbReference type="SAM" id="Phobius"/>
    </source>
</evidence>
<organism evidence="3">
    <name type="scientific">Schistocephalus solidus</name>
    <name type="common">Tapeworm</name>
    <dbReference type="NCBI Taxonomy" id="70667"/>
    <lineage>
        <taxon>Eukaryota</taxon>
        <taxon>Metazoa</taxon>
        <taxon>Spiralia</taxon>
        <taxon>Lophotrochozoa</taxon>
        <taxon>Platyhelminthes</taxon>
        <taxon>Cestoda</taxon>
        <taxon>Eucestoda</taxon>
        <taxon>Diphyllobothriidea</taxon>
        <taxon>Diphyllobothriidae</taxon>
        <taxon>Schistocephalus</taxon>
    </lineage>
</organism>
<reference evidence="3" key="1">
    <citation type="submission" date="2016-01" db="EMBL/GenBank/DDBJ databases">
        <title>Reference transcriptome for the parasite Schistocephalus solidus: insights into the molecular evolution of parasitism.</title>
        <authorList>
            <person name="Hebert F.O."/>
            <person name="Grambauer S."/>
            <person name="Barber I."/>
            <person name="Landry C.R."/>
            <person name="Aubin-Horth N."/>
        </authorList>
    </citation>
    <scope>NUCLEOTIDE SEQUENCE</scope>
</reference>
<feature type="region of interest" description="Disordered" evidence="1">
    <location>
        <begin position="646"/>
        <end position="677"/>
    </location>
</feature>
<feature type="transmembrane region" description="Helical" evidence="2">
    <location>
        <begin position="402"/>
        <end position="423"/>
    </location>
</feature>
<proteinExistence type="predicted"/>